<dbReference type="Proteomes" id="UP000275028">
    <property type="component" value="Segment"/>
</dbReference>
<name>A0A3G3BVX9_9CAUD</name>
<dbReference type="EMBL" id="MH884509">
    <property type="protein sequence ID" value="AYP68404.1"/>
    <property type="molecule type" value="Genomic_DNA"/>
</dbReference>
<evidence type="ECO:0000256" key="1">
    <source>
        <dbReference type="SAM" id="Coils"/>
    </source>
</evidence>
<proteinExistence type="predicted"/>
<accession>A0A3G3BVX9</accession>
<evidence type="ECO:0000313" key="2">
    <source>
        <dbReference type="EMBL" id="AYP68404.1"/>
    </source>
</evidence>
<gene>
    <name evidence="2" type="ORF">BboS125_00034</name>
</gene>
<evidence type="ECO:0000313" key="3">
    <source>
        <dbReference type="Proteomes" id="UP000275028"/>
    </source>
</evidence>
<protein>
    <submittedName>
        <fullName evidence="2">Uncharacterized protein</fullName>
    </submittedName>
</protein>
<keyword evidence="3" id="KW-1185">Reference proteome</keyword>
<reference evidence="2 3" key="1">
    <citation type="submission" date="2018-09" db="EMBL/GenBank/DDBJ databases">
        <title>Comparative Genomic Analysis of Eight Novel Haloalkaliphilic Bacteriophages from Lake Elmenteita, Kenya.</title>
        <authorList>
            <person name="Akhwale J.K."/>
        </authorList>
    </citation>
    <scope>NUCLEOTIDE SEQUENCE [LARGE SCALE GENOMIC DNA]</scope>
</reference>
<sequence>MMETKNRIEIAKVNLRKAENAKVQAETQLEAARKQQEEVVQKMEAAGVTPDTITEEIKKLEGQVEEGLNKVEQLIPRV</sequence>
<feature type="coiled-coil region" evidence="1">
    <location>
        <begin position="1"/>
        <end position="46"/>
    </location>
</feature>
<keyword evidence="1" id="KW-0175">Coiled coil</keyword>
<organism evidence="2 3">
    <name type="scientific">Bacillus phage vB_BboS-125</name>
    <dbReference type="NCBI Taxonomy" id="2419618"/>
    <lineage>
        <taxon>Viruses</taxon>
        <taxon>Duplodnaviria</taxon>
        <taxon>Heunggongvirae</taxon>
        <taxon>Uroviricota</taxon>
        <taxon>Caudoviricetes</taxon>
        <taxon>Elmenteitavirus</taxon>
        <taxon>Elmenteitavirus ev125</taxon>
    </lineage>
</organism>